<organism evidence="2">
    <name type="scientific">Trichuris suis</name>
    <name type="common">pig whipworm</name>
    <dbReference type="NCBI Taxonomy" id="68888"/>
    <lineage>
        <taxon>Eukaryota</taxon>
        <taxon>Metazoa</taxon>
        <taxon>Ecdysozoa</taxon>
        <taxon>Nematoda</taxon>
        <taxon>Enoplea</taxon>
        <taxon>Dorylaimia</taxon>
        <taxon>Trichinellida</taxon>
        <taxon>Trichuridae</taxon>
        <taxon>Trichuris</taxon>
    </lineage>
</organism>
<evidence type="ECO:0000313" key="1">
    <source>
        <dbReference type="EMBL" id="KFD56268.1"/>
    </source>
</evidence>
<protein>
    <submittedName>
        <fullName evidence="2">Uncharacterized protein</fullName>
    </submittedName>
</protein>
<proteinExistence type="predicted"/>
<dbReference type="Proteomes" id="UP000030764">
    <property type="component" value="Unassembled WGS sequence"/>
</dbReference>
<name>A0A085NH58_9BILA</name>
<gene>
    <name evidence="1" type="ORF">M513_02723</name>
    <name evidence="2" type="ORF">M514_02723</name>
</gene>
<keyword evidence="3" id="KW-1185">Reference proteome</keyword>
<sequence>MRVDTGRRDGAVPFAGFSGKWAKKISDREIPEASVPAVIVVQATSIAMNVRWLYSTVKDEESAATLLREKGLLHQERLCPSCSDLMQLGRGGKVWCCYKRSCRVEVSIRTGTWFKGRRGRLKLQNAIELMFFVEEKVGIWRRPFHKAPPGHSQAIPAAVI</sequence>
<evidence type="ECO:0000313" key="3">
    <source>
        <dbReference type="Proteomes" id="UP000030764"/>
    </source>
</evidence>
<evidence type="ECO:0000313" key="2">
    <source>
        <dbReference type="EMBL" id="KFD68804.1"/>
    </source>
</evidence>
<dbReference type="EMBL" id="KL367501">
    <property type="protein sequence ID" value="KFD68804.1"/>
    <property type="molecule type" value="Genomic_DNA"/>
</dbReference>
<feature type="non-terminal residue" evidence="2">
    <location>
        <position position="160"/>
    </location>
</feature>
<dbReference type="EMBL" id="KL363194">
    <property type="protein sequence ID" value="KFD56268.1"/>
    <property type="molecule type" value="Genomic_DNA"/>
</dbReference>
<reference evidence="2 3" key="1">
    <citation type="journal article" date="2014" name="Nat. Genet.">
        <title>Genome and transcriptome of the porcine whipworm Trichuris suis.</title>
        <authorList>
            <person name="Jex A.R."/>
            <person name="Nejsum P."/>
            <person name="Schwarz E.M."/>
            <person name="Hu L."/>
            <person name="Young N.D."/>
            <person name="Hall R.S."/>
            <person name="Korhonen P.K."/>
            <person name="Liao S."/>
            <person name="Thamsborg S."/>
            <person name="Xia J."/>
            <person name="Xu P."/>
            <person name="Wang S."/>
            <person name="Scheerlinck J.P."/>
            <person name="Hofmann A."/>
            <person name="Sternberg P.W."/>
            <person name="Wang J."/>
            <person name="Gasser R.B."/>
        </authorList>
    </citation>
    <scope>NUCLEOTIDE SEQUENCE [LARGE SCALE GENOMIC DNA]</scope>
    <source>
        <strain evidence="2">DCEP-RM93F</strain>
        <strain evidence="1">DCEP-RM93M</strain>
    </source>
</reference>
<dbReference type="Proteomes" id="UP000030758">
    <property type="component" value="Unassembled WGS sequence"/>
</dbReference>
<dbReference type="AlphaFoldDB" id="A0A085NH58"/>
<accession>A0A085NH58</accession>